<keyword evidence="3" id="KW-1185">Reference proteome</keyword>
<evidence type="ECO:0000313" key="2">
    <source>
        <dbReference type="EMBL" id="NYD27616.1"/>
    </source>
</evidence>
<evidence type="ECO:0000259" key="1">
    <source>
        <dbReference type="Pfam" id="PF07732"/>
    </source>
</evidence>
<comment type="caution">
    <text evidence="2">The sequence shown here is derived from an EMBL/GenBank/DDBJ whole genome shotgun (WGS) entry which is preliminary data.</text>
</comment>
<dbReference type="SUPFAM" id="SSF49503">
    <property type="entry name" value="Cupredoxins"/>
    <property type="match status" value="1"/>
</dbReference>
<dbReference type="Gene3D" id="2.60.40.420">
    <property type="entry name" value="Cupredoxins - blue copper proteins"/>
    <property type="match status" value="1"/>
</dbReference>
<dbReference type="RefSeq" id="WP_185987470.1">
    <property type="nucleotide sequence ID" value="NZ_BAAALZ010000001.1"/>
</dbReference>
<evidence type="ECO:0000313" key="3">
    <source>
        <dbReference type="Proteomes" id="UP000586095"/>
    </source>
</evidence>
<sequence length="180" mass="18500">MPGSSRITRRGVLAAAAAGAVTTSIVALGGWRVARRPVISPEPGSGSALPPGATTVRAPLAIPALDEGTVGDDGVRAFELVAQAGESSFVAGVRTPTWGYNGAFGGPTLRAAQGERVRVVVRSELAEVTTTHWHGMKLPAIADGGPHQPIAPGCSLSTTPSLPWMLRCRESTVLTTSPSW</sequence>
<dbReference type="GO" id="GO:0005507">
    <property type="term" value="F:copper ion binding"/>
    <property type="evidence" value="ECO:0007669"/>
    <property type="project" value="InterPro"/>
</dbReference>
<feature type="domain" description="Plastocyanin-like" evidence="1">
    <location>
        <begin position="84"/>
        <end position="156"/>
    </location>
</feature>
<dbReference type="PROSITE" id="PS51318">
    <property type="entry name" value="TAT"/>
    <property type="match status" value="1"/>
</dbReference>
<proteinExistence type="predicted"/>
<gene>
    <name evidence="2" type="ORF">BJ960_002419</name>
</gene>
<dbReference type="InterPro" id="IPR006311">
    <property type="entry name" value="TAT_signal"/>
</dbReference>
<dbReference type="AlphaFoldDB" id="A0A852RE14"/>
<dbReference type="Pfam" id="PF07732">
    <property type="entry name" value="Cu-oxidase_3"/>
    <property type="match status" value="1"/>
</dbReference>
<organism evidence="2 3">
    <name type="scientific">Leucobacter aridicollis</name>
    <dbReference type="NCBI Taxonomy" id="283878"/>
    <lineage>
        <taxon>Bacteria</taxon>
        <taxon>Bacillati</taxon>
        <taxon>Actinomycetota</taxon>
        <taxon>Actinomycetes</taxon>
        <taxon>Micrococcales</taxon>
        <taxon>Microbacteriaceae</taxon>
        <taxon>Leucobacter</taxon>
    </lineage>
</organism>
<reference evidence="2 3" key="1">
    <citation type="submission" date="2020-07" db="EMBL/GenBank/DDBJ databases">
        <title>Sequencing the genomes of 1000 actinobacteria strains.</title>
        <authorList>
            <person name="Klenk H.-P."/>
        </authorList>
    </citation>
    <scope>NUCLEOTIDE SEQUENCE [LARGE SCALE GENOMIC DNA]</scope>
    <source>
        <strain evidence="2 3">DSM 17380</strain>
    </source>
</reference>
<name>A0A852RE14_9MICO</name>
<accession>A0A852RE14</accession>
<dbReference type="InterPro" id="IPR008972">
    <property type="entry name" value="Cupredoxin"/>
</dbReference>
<dbReference type="EMBL" id="JACCBD010000001">
    <property type="protein sequence ID" value="NYD27616.1"/>
    <property type="molecule type" value="Genomic_DNA"/>
</dbReference>
<dbReference type="InterPro" id="IPR011707">
    <property type="entry name" value="Cu-oxidase-like_N"/>
</dbReference>
<protein>
    <submittedName>
        <fullName evidence="2">FtsP/CotA-like multicopper oxidase with cupredoxin domain</fullName>
    </submittedName>
</protein>
<dbReference type="Proteomes" id="UP000586095">
    <property type="component" value="Unassembled WGS sequence"/>
</dbReference>